<proteinExistence type="predicted"/>
<dbReference type="AlphaFoldDB" id="A0A3R9PFU9"/>
<sequence length="207" mass="23089">MQVEGLEIRWLGHDTFLISDGKVLITDPFDIKERTKADIVLISHNHYDHCSPEDVKKVSHEGTVVVAPENCKSCLKGLKTVFMRSGDEKVIDDVKIKAVPAYNVEKSRLRFHPKDYGGLGYIVDFLGKKLYFAGDTDLIPEMSGIDVDIAFLPVSGTYVMTAEDAAEATKVMRVKIAIPMHYGSIVGSRRDAERFKELASCKVIILE</sequence>
<comment type="caution">
    <text evidence="2">The sequence shown here is derived from an EMBL/GenBank/DDBJ whole genome shotgun (WGS) entry which is preliminary data.</text>
</comment>
<dbReference type="SUPFAM" id="SSF56281">
    <property type="entry name" value="Metallo-hydrolase/oxidoreductase"/>
    <property type="match status" value="1"/>
</dbReference>
<dbReference type="InterPro" id="IPR050114">
    <property type="entry name" value="UPF0173_UPF0282_UlaG_hydrolase"/>
</dbReference>
<evidence type="ECO:0000313" key="3">
    <source>
        <dbReference type="Proteomes" id="UP000277582"/>
    </source>
</evidence>
<gene>
    <name evidence="2" type="ORF">D6D85_06515</name>
</gene>
<dbReference type="EMBL" id="RCOS01000076">
    <property type="protein sequence ID" value="RSN75278.1"/>
    <property type="molecule type" value="Genomic_DNA"/>
</dbReference>
<dbReference type="PANTHER" id="PTHR43546">
    <property type="entry name" value="UPF0173 METAL-DEPENDENT HYDROLASE MJ1163-RELATED"/>
    <property type="match status" value="1"/>
</dbReference>
<dbReference type="OrthoDB" id="28313at2157"/>
<organism evidence="2 3">
    <name type="scientific">Candidatus Methanodesulfokora washburnensis</name>
    <dbReference type="NCBI Taxonomy" id="2478471"/>
    <lineage>
        <taxon>Archaea</taxon>
        <taxon>Thermoproteota</taxon>
        <taxon>Candidatus Korarchaeia</taxon>
        <taxon>Candidatus Korarchaeia incertae sedis</taxon>
        <taxon>Candidatus Methanodesulfokora</taxon>
    </lineage>
</organism>
<accession>A0A3R9PFU9</accession>
<evidence type="ECO:0000259" key="1">
    <source>
        <dbReference type="SMART" id="SM00849"/>
    </source>
</evidence>
<evidence type="ECO:0000313" key="2">
    <source>
        <dbReference type="EMBL" id="RSN75278.1"/>
    </source>
</evidence>
<dbReference type="SMART" id="SM00849">
    <property type="entry name" value="Lactamase_B"/>
    <property type="match status" value="1"/>
</dbReference>
<dbReference type="GO" id="GO:0016787">
    <property type="term" value="F:hydrolase activity"/>
    <property type="evidence" value="ECO:0007669"/>
    <property type="project" value="UniProtKB-KW"/>
</dbReference>
<keyword evidence="2" id="KW-0378">Hydrolase</keyword>
<dbReference type="InterPro" id="IPR001279">
    <property type="entry name" value="Metallo-B-lactamas"/>
</dbReference>
<dbReference type="InterPro" id="IPR036866">
    <property type="entry name" value="RibonucZ/Hydroxyglut_hydro"/>
</dbReference>
<dbReference type="Proteomes" id="UP000277582">
    <property type="component" value="Unassembled WGS sequence"/>
</dbReference>
<protein>
    <submittedName>
        <fullName evidence="2">MBL fold metallo-hydrolase</fullName>
    </submittedName>
</protein>
<dbReference type="Pfam" id="PF13483">
    <property type="entry name" value="Lactamase_B_3"/>
    <property type="match status" value="1"/>
</dbReference>
<feature type="domain" description="Metallo-beta-lactamase" evidence="1">
    <location>
        <begin position="12"/>
        <end position="181"/>
    </location>
</feature>
<keyword evidence="3" id="KW-1185">Reference proteome</keyword>
<reference evidence="2 3" key="1">
    <citation type="submission" date="2018-10" db="EMBL/GenBank/DDBJ databases">
        <title>Co-occurring genomic capacity for anaerobic methane metabolism and dissimilatory sulfite reduction discovered in the Korarchaeota.</title>
        <authorList>
            <person name="Mckay L.J."/>
            <person name="Dlakic M."/>
            <person name="Fields M.W."/>
            <person name="Delmont T.O."/>
            <person name="Eren A.M."/>
            <person name="Jay Z.J."/>
            <person name="Klingelsmith K.B."/>
            <person name="Rusch D.B."/>
            <person name="Inskeep W.P."/>
        </authorList>
    </citation>
    <scope>NUCLEOTIDE SEQUENCE [LARGE SCALE GENOMIC DNA]</scope>
    <source>
        <strain evidence="2 3">MDKW</strain>
    </source>
</reference>
<dbReference type="RefSeq" id="WP_125671216.1">
    <property type="nucleotide sequence ID" value="NZ_RCOS01000076.1"/>
</dbReference>
<dbReference type="Gene3D" id="3.60.15.10">
    <property type="entry name" value="Ribonuclease Z/Hydroxyacylglutathione hydrolase-like"/>
    <property type="match status" value="1"/>
</dbReference>
<name>A0A3R9PFU9_9CREN</name>
<dbReference type="PANTHER" id="PTHR43546:SF8">
    <property type="entry name" value="METALLO-BETA-LACTAMASE DOMAIN-CONTAINING PROTEIN"/>
    <property type="match status" value="1"/>
</dbReference>